<evidence type="ECO:0000313" key="3">
    <source>
        <dbReference type="Proteomes" id="UP000076532"/>
    </source>
</evidence>
<proteinExistence type="predicted"/>
<dbReference type="InterPro" id="IPR029058">
    <property type="entry name" value="AB_hydrolase_fold"/>
</dbReference>
<dbReference type="InterPro" id="IPR050585">
    <property type="entry name" value="Xaa-Pro_dipeptidyl-ppase/CocE"/>
</dbReference>
<dbReference type="Pfam" id="PF00326">
    <property type="entry name" value="Peptidase_S9"/>
    <property type="match status" value="1"/>
</dbReference>
<name>A0A165YTG9_9AGAM</name>
<organism evidence="2 3">
    <name type="scientific">Athelia psychrophila</name>
    <dbReference type="NCBI Taxonomy" id="1759441"/>
    <lineage>
        <taxon>Eukaryota</taxon>
        <taxon>Fungi</taxon>
        <taxon>Dikarya</taxon>
        <taxon>Basidiomycota</taxon>
        <taxon>Agaricomycotina</taxon>
        <taxon>Agaricomycetes</taxon>
        <taxon>Agaricomycetidae</taxon>
        <taxon>Atheliales</taxon>
        <taxon>Atheliaceae</taxon>
        <taxon>Athelia</taxon>
    </lineage>
</organism>
<accession>A0A165YTG9</accession>
<dbReference type="EMBL" id="KV417690">
    <property type="protein sequence ID" value="KZP09900.1"/>
    <property type="molecule type" value="Genomic_DNA"/>
</dbReference>
<evidence type="ECO:0000259" key="1">
    <source>
        <dbReference type="Pfam" id="PF00326"/>
    </source>
</evidence>
<dbReference type="SUPFAM" id="SSF53474">
    <property type="entry name" value="alpha/beta-Hydrolases"/>
    <property type="match status" value="1"/>
</dbReference>
<dbReference type="Proteomes" id="UP000076532">
    <property type="component" value="Unassembled WGS sequence"/>
</dbReference>
<dbReference type="PANTHER" id="PTHR43056:SF5">
    <property type="entry name" value="PEPTIDASE S9 PROLYL OLIGOPEPTIDASE CATALYTIC DOMAIN-CONTAINING PROTEIN"/>
    <property type="match status" value="1"/>
</dbReference>
<feature type="domain" description="Peptidase S9 prolyl oligopeptidase catalytic" evidence="1">
    <location>
        <begin position="460"/>
        <end position="669"/>
    </location>
</feature>
<dbReference type="STRING" id="436010.A0A165YTG9"/>
<sequence>MPGKTAPYGTWESPITAKIIMGDSVTFTDVLLDPITLVNYRIEARPSGRCALVNTTDNKDVLSDDKWDVQTQVHDYGGAAAIVHGGTVYFSNNTDGRVYSLKEGTPQAITPEDPEKFHRFANFAVSPKHPSLLVSILEDHTNDPNNDDPQSVINTLYVINTSAPTREPVQVDGLPNQPALPQFYSCPCFNTDGTKLAWLQWYFPDMPWEGSELWVADVEYAVNGLKVVNPKHVSGEKLKVSVAYPVWANDTTLIFTNDSSGFINPWKYSTITSKSEAILSKPIEEDFGPPAWLLGYSPFAVVSNTTTGLFTAFRAGANILYYVDFGAEQPQALEVASPFASVAAVRASRPGQPEFIFQSERSAEVGGIIQCILSGGSGSVAPSPQYTVLKTEGESLTGKFPPGIVSLPIPKTFHISSDIPLYAFLYKPVNPDYTGSSIPGEKPPCIVNIHGGPTSLCVPTLDWVKQYYTSRGWAWLDVNYGGSSGYGRKYIELLATQWGIKDVADSLFAAQSLLDDIDTARVTIRGASSGGYTSLAAISFGPEHKFYKASTSYSGVADLALLAKLTHKFELKYMNKLLGGSYEEIPKVYDEDRSPIFNAGRITAPLLLISGKLDEVVPPEQSAKILKAVTDAGHIAHSIIFPNEGHHINNAENKITALEAEREWYEKYVLKSVV</sequence>
<dbReference type="OrthoDB" id="43744at2759"/>
<dbReference type="InterPro" id="IPR001375">
    <property type="entry name" value="Peptidase_S9_cat"/>
</dbReference>
<gene>
    <name evidence="2" type="ORF">FIBSPDRAFT_873135</name>
</gene>
<reference evidence="2 3" key="1">
    <citation type="journal article" date="2016" name="Mol. Biol. Evol.">
        <title>Comparative Genomics of Early-Diverging Mushroom-Forming Fungi Provides Insights into the Origins of Lignocellulose Decay Capabilities.</title>
        <authorList>
            <person name="Nagy L.G."/>
            <person name="Riley R."/>
            <person name="Tritt A."/>
            <person name="Adam C."/>
            <person name="Daum C."/>
            <person name="Floudas D."/>
            <person name="Sun H."/>
            <person name="Yadav J.S."/>
            <person name="Pangilinan J."/>
            <person name="Larsson K.H."/>
            <person name="Matsuura K."/>
            <person name="Barry K."/>
            <person name="Labutti K."/>
            <person name="Kuo R."/>
            <person name="Ohm R.A."/>
            <person name="Bhattacharya S.S."/>
            <person name="Shirouzu T."/>
            <person name="Yoshinaga Y."/>
            <person name="Martin F.M."/>
            <person name="Grigoriev I.V."/>
            <person name="Hibbett D.S."/>
        </authorList>
    </citation>
    <scope>NUCLEOTIDE SEQUENCE [LARGE SCALE GENOMIC DNA]</scope>
    <source>
        <strain evidence="2 3">CBS 109695</strain>
    </source>
</reference>
<dbReference type="PANTHER" id="PTHR43056">
    <property type="entry name" value="PEPTIDASE S9 PROLYL OLIGOPEPTIDASE"/>
    <property type="match status" value="1"/>
</dbReference>
<dbReference type="AlphaFoldDB" id="A0A165YTG9"/>
<dbReference type="Gene3D" id="3.40.50.1820">
    <property type="entry name" value="alpha/beta hydrolase"/>
    <property type="match status" value="1"/>
</dbReference>
<dbReference type="SUPFAM" id="SSF82171">
    <property type="entry name" value="DPP6 N-terminal domain-like"/>
    <property type="match status" value="1"/>
</dbReference>
<keyword evidence="3" id="KW-1185">Reference proteome</keyword>
<protein>
    <submittedName>
        <fullName evidence="2">Alpha/beta-hydrolase</fullName>
    </submittedName>
</protein>
<dbReference type="GO" id="GO:0008236">
    <property type="term" value="F:serine-type peptidase activity"/>
    <property type="evidence" value="ECO:0007669"/>
    <property type="project" value="InterPro"/>
</dbReference>
<evidence type="ECO:0000313" key="2">
    <source>
        <dbReference type="EMBL" id="KZP09900.1"/>
    </source>
</evidence>
<dbReference type="GO" id="GO:0006508">
    <property type="term" value="P:proteolysis"/>
    <property type="evidence" value="ECO:0007669"/>
    <property type="project" value="InterPro"/>
</dbReference>